<feature type="transmembrane region" description="Helical" evidence="8">
    <location>
        <begin position="204"/>
        <end position="227"/>
    </location>
</feature>
<dbReference type="InterPro" id="IPR044878">
    <property type="entry name" value="UbiA_sf"/>
</dbReference>
<reference evidence="10" key="1">
    <citation type="submission" date="2017-02" db="EMBL/GenBank/DDBJ databases">
        <title>Delineation of Paenibacillus larvae strains originating from foulbrood outbreaks.</title>
        <authorList>
            <person name="Beims H."/>
            <person name="Bunk B."/>
            <person name="Sproeer C."/>
            <person name="Mohr K.I."/>
            <person name="Pradella S."/>
            <person name="Guenther G."/>
            <person name="Rohde M."/>
            <person name="von der Ohe W."/>
            <person name="Steinert M."/>
        </authorList>
    </citation>
    <scope>NUCLEOTIDE SEQUENCE [LARGE SCALE GENOMIC DNA]</scope>
    <source>
        <strain evidence="10">Eric_III</strain>
    </source>
</reference>
<keyword evidence="5 8" id="KW-0812">Transmembrane</keyword>
<dbReference type="GO" id="GO:0016020">
    <property type="term" value="C:membrane"/>
    <property type="evidence" value="ECO:0007669"/>
    <property type="project" value="UniProtKB-SubCell"/>
</dbReference>
<feature type="transmembrane region" description="Helical" evidence="8">
    <location>
        <begin position="130"/>
        <end position="149"/>
    </location>
</feature>
<dbReference type="PANTHER" id="PTHR13929:SF0">
    <property type="entry name" value="UBIA PRENYLTRANSFERASE DOMAIN-CONTAINING PROTEIN 1"/>
    <property type="match status" value="1"/>
</dbReference>
<evidence type="ECO:0000256" key="7">
    <source>
        <dbReference type="ARBA" id="ARBA00023136"/>
    </source>
</evidence>
<keyword evidence="4 9" id="KW-0808">Transferase</keyword>
<keyword evidence="7 8" id="KW-0472">Membrane</keyword>
<evidence type="ECO:0000256" key="2">
    <source>
        <dbReference type="ARBA" id="ARBA00004863"/>
    </source>
</evidence>
<dbReference type="STRING" id="147375.BXP28_17400"/>
<feature type="transmembrane region" description="Helical" evidence="8">
    <location>
        <begin position="309"/>
        <end position="331"/>
    </location>
</feature>
<dbReference type="Proteomes" id="UP000239833">
    <property type="component" value="Chromosome"/>
</dbReference>
<feature type="transmembrane region" description="Helical" evidence="8">
    <location>
        <begin position="54"/>
        <end position="77"/>
    </location>
</feature>
<dbReference type="UniPathway" id="UPA00079"/>
<dbReference type="GO" id="GO:0004659">
    <property type="term" value="F:prenyltransferase activity"/>
    <property type="evidence" value="ECO:0007669"/>
    <property type="project" value="InterPro"/>
</dbReference>
<evidence type="ECO:0000256" key="5">
    <source>
        <dbReference type="ARBA" id="ARBA00022692"/>
    </source>
</evidence>
<keyword evidence="3" id="KW-0474">Menaquinone biosynthesis</keyword>
<feature type="transmembrane region" description="Helical" evidence="8">
    <location>
        <begin position="266"/>
        <end position="288"/>
    </location>
</feature>
<keyword evidence="6 8" id="KW-1133">Transmembrane helix</keyword>
<evidence type="ECO:0000313" key="9">
    <source>
        <dbReference type="EMBL" id="AVF28703.1"/>
    </source>
</evidence>
<dbReference type="GO" id="GO:0009234">
    <property type="term" value="P:menaquinone biosynthetic process"/>
    <property type="evidence" value="ECO:0007669"/>
    <property type="project" value="UniProtKB-UniPathway"/>
</dbReference>
<name>A0A2L1U706_9BACL</name>
<comment type="pathway">
    <text evidence="2">Quinol/quinone metabolism; menaquinone biosynthesis.</text>
</comment>
<evidence type="ECO:0000256" key="3">
    <source>
        <dbReference type="ARBA" id="ARBA00022428"/>
    </source>
</evidence>
<accession>A0A2L1U706</accession>
<organism evidence="9 10">
    <name type="scientific">Paenibacillus larvae subsp. larvae</name>
    <dbReference type="NCBI Taxonomy" id="147375"/>
    <lineage>
        <taxon>Bacteria</taxon>
        <taxon>Bacillati</taxon>
        <taxon>Bacillota</taxon>
        <taxon>Bacilli</taxon>
        <taxon>Bacillales</taxon>
        <taxon>Paenibacillaceae</taxon>
        <taxon>Paenibacillus</taxon>
    </lineage>
</organism>
<dbReference type="InterPro" id="IPR000537">
    <property type="entry name" value="UbiA_prenyltransferase"/>
</dbReference>
<dbReference type="PANTHER" id="PTHR13929">
    <property type="entry name" value="1,4-DIHYDROXY-2-NAPHTHOATE OCTAPRENYLTRANSFERASE"/>
    <property type="match status" value="1"/>
</dbReference>
<dbReference type="PIRSF" id="PIRSF005355">
    <property type="entry name" value="UBIAD1"/>
    <property type="match status" value="1"/>
</dbReference>
<feature type="transmembrane region" description="Helical" evidence="8">
    <location>
        <begin position="161"/>
        <end position="180"/>
    </location>
</feature>
<evidence type="ECO:0000256" key="1">
    <source>
        <dbReference type="ARBA" id="ARBA00004141"/>
    </source>
</evidence>
<dbReference type="CDD" id="cd13962">
    <property type="entry name" value="PT_UbiA_UBIAD1"/>
    <property type="match status" value="1"/>
</dbReference>
<dbReference type="AlphaFoldDB" id="A0A2L1U706"/>
<evidence type="ECO:0000256" key="6">
    <source>
        <dbReference type="ARBA" id="ARBA00022989"/>
    </source>
</evidence>
<gene>
    <name evidence="9" type="ORF">ERICIII_04694</name>
</gene>
<dbReference type="Pfam" id="PF01040">
    <property type="entry name" value="UbiA"/>
    <property type="match status" value="1"/>
</dbReference>
<feature type="transmembrane region" description="Helical" evidence="8">
    <location>
        <begin position="106"/>
        <end position="124"/>
    </location>
</feature>
<dbReference type="EMBL" id="CP019655">
    <property type="protein sequence ID" value="AVF28703.1"/>
    <property type="molecule type" value="Genomic_DNA"/>
</dbReference>
<comment type="subcellular location">
    <subcellularLocation>
        <location evidence="1">Membrane</location>
        <topology evidence="1">Multi-pass membrane protein</topology>
    </subcellularLocation>
</comment>
<dbReference type="GO" id="GO:0042371">
    <property type="term" value="P:vitamin K biosynthetic process"/>
    <property type="evidence" value="ECO:0007669"/>
    <property type="project" value="TreeGrafter"/>
</dbReference>
<dbReference type="InterPro" id="IPR026046">
    <property type="entry name" value="UBIAD1"/>
</dbReference>
<feature type="transmembrane region" description="Helical" evidence="8">
    <location>
        <begin position="31"/>
        <end position="48"/>
    </location>
</feature>
<sequence length="341" mass="38836">MLRLHHDVGHKGVSLVTFGQFFKLVEIRTKTASIIPFFMGTLYAFFRFQEFHGFHFLLMLISLLSFDMATTAINNYYDYKRAVKTDGYGYEVHNAVVQYKLKESTVVTVIITLLFVAAVAGFWLFIETDILIFLLGGLSFLVGILYSFGPLAISRMPLGELFSGLFMGFVILFISSYIHLEQGQIVSLMLEDKWLTVHVDIREVLLMLLVSIPAIAGIGNIMLANNICDMEEDVENKRYTLPVYIGKTLALKLFRLVYYVSYLDLIVLYLLGVHPVLLVLVLITFIPLRKNITLFVRNQSKAETFGLAVQNFIILNMARIVVLGAAILLHFTGFWELNRYI</sequence>
<evidence type="ECO:0000256" key="8">
    <source>
        <dbReference type="SAM" id="Phobius"/>
    </source>
</evidence>
<evidence type="ECO:0000313" key="10">
    <source>
        <dbReference type="Proteomes" id="UP000239833"/>
    </source>
</evidence>
<dbReference type="NCBIfam" id="NF004752">
    <property type="entry name" value="PRK06080.1-4"/>
    <property type="match status" value="1"/>
</dbReference>
<proteinExistence type="predicted"/>
<protein>
    <submittedName>
        <fullName evidence="9">1,4-dihydroxy-2-naphthoate octaprenyltransferase</fullName>
    </submittedName>
</protein>
<evidence type="ECO:0000256" key="4">
    <source>
        <dbReference type="ARBA" id="ARBA00022679"/>
    </source>
</evidence>
<dbReference type="Gene3D" id="1.10.357.140">
    <property type="entry name" value="UbiA prenyltransferase"/>
    <property type="match status" value="1"/>
</dbReference>